<evidence type="ECO:0000313" key="1">
    <source>
        <dbReference type="EMBL" id="GFX89835.1"/>
    </source>
</evidence>
<dbReference type="EMBL" id="BMAU01021084">
    <property type="protein sequence ID" value="GFX89835.1"/>
    <property type="molecule type" value="Genomic_DNA"/>
</dbReference>
<evidence type="ECO:0000313" key="2">
    <source>
        <dbReference type="Proteomes" id="UP000887159"/>
    </source>
</evidence>
<name>A0A8X6RG64_TRICX</name>
<keyword evidence="2" id="KW-1185">Reference proteome</keyword>
<gene>
    <name evidence="1" type="ORF">TNCV_1534821</name>
</gene>
<dbReference type="InterPro" id="IPR035093">
    <property type="entry name" value="RelE/ParE_toxin_dom_sf"/>
</dbReference>
<organism evidence="1 2">
    <name type="scientific">Trichonephila clavipes</name>
    <name type="common">Golden silk orbweaver</name>
    <name type="synonym">Nephila clavipes</name>
    <dbReference type="NCBI Taxonomy" id="2585209"/>
    <lineage>
        <taxon>Eukaryota</taxon>
        <taxon>Metazoa</taxon>
        <taxon>Ecdysozoa</taxon>
        <taxon>Arthropoda</taxon>
        <taxon>Chelicerata</taxon>
        <taxon>Arachnida</taxon>
        <taxon>Araneae</taxon>
        <taxon>Araneomorphae</taxon>
        <taxon>Entelegynae</taxon>
        <taxon>Araneoidea</taxon>
        <taxon>Nephilidae</taxon>
        <taxon>Trichonephila</taxon>
    </lineage>
</organism>
<sequence length="85" mass="10026">MYTIAYEPSQAQIIFRLPPQFHDAFFKTIDKLMLDPLRSSKALNGPWKGHRCVRYGARRIIFRLDQKLQIVIICKEDARGSVYKR</sequence>
<comment type="caution">
    <text evidence="1">The sequence shown here is derived from an EMBL/GenBank/DDBJ whole genome shotgun (WGS) entry which is preliminary data.</text>
</comment>
<accession>A0A8X6RG64</accession>
<dbReference type="SUPFAM" id="SSF143011">
    <property type="entry name" value="RelE-like"/>
    <property type="match status" value="1"/>
</dbReference>
<dbReference type="AlphaFoldDB" id="A0A8X6RG64"/>
<protein>
    <submittedName>
        <fullName evidence="1">Uncharacterized protein</fullName>
    </submittedName>
</protein>
<dbReference type="Proteomes" id="UP000887159">
    <property type="component" value="Unassembled WGS sequence"/>
</dbReference>
<reference evidence="1" key="1">
    <citation type="submission" date="2020-08" db="EMBL/GenBank/DDBJ databases">
        <title>Multicomponent nature underlies the extraordinary mechanical properties of spider dragline silk.</title>
        <authorList>
            <person name="Kono N."/>
            <person name="Nakamura H."/>
            <person name="Mori M."/>
            <person name="Yoshida Y."/>
            <person name="Ohtoshi R."/>
            <person name="Malay A.D."/>
            <person name="Moran D.A.P."/>
            <person name="Tomita M."/>
            <person name="Numata K."/>
            <person name="Arakawa K."/>
        </authorList>
    </citation>
    <scope>NUCLEOTIDE SEQUENCE</scope>
</reference>
<proteinExistence type="predicted"/>
<dbReference type="Gene3D" id="3.30.2310.20">
    <property type="entry name" value="RelE-like"/>
    <property type="match status" value="1"/>
</dbReference>